<dbReference type="EMBL" id="JWZX01003220">
    <property type="protein sequence ID" value="KOO23096.1"/>
    <property type="molecule type" value="Genomic_DNA"/>
</dbReference>
<keyword evidence="3" id="KW-1185">Reference proteome</keyword>
<evidence type="ECO:0000313" key="2">
    <source>
        <dbReference type="EMBL" id="KOO23096.1"/>
    </source>
</evidence>
<accession>A0A0M0J942</accession>
<gene>
    <name evidence="2" type="ORF">Ctob_003082</name>
</gene>
<sequence length="223" mass="25052">MQTKQLIVTVTPGMVPGQRIAVLEPGTPSPRRFEITLPPNAYPGMKLQIVVHVPTPFPGAGFNLNLPPKPKLPPLSEEALRTLEVSRTLDQLVRRVELAHEQELARALAVERMRALEAQRSAAEAARRAQLEFRHWQAAEKLRLAEERRIELEVRAVLGRLFKGVEKEVERREKAAAKQALQEYRQRVLLEQKQRAVLEKEALLRANAAALAAVGRALRTARG</sequence>
<name>A0A0M0J942_9EUKA</name>
<protein>
    <submittedName>
        <fullName evidence="2">Uncharacterized protein</fullName>
    </submittedName>
</protein>
<proteinExistence type="predicted"/>
<comment type="caution">
    <text evidence="2">The sequence shown here is derived from an EMBL/GenBank/DDBJ whole genome shotgun (WGS) entry which is preliminary data.</text>
</comment>
<evidence type="ECO:0000256" key="1">
    <source>
        <dbReference type="SAM" id="Coils"/>
    </source>
</evidence>
<organism evidence="2 3">
    <name type="scientific">Chrysochromulina tobinii</name>
    <dbReference type="NCBI Taxonomy" id="1460289"/>
    <lineage>
        <taxon>Eukaryota</taxon>
        <taxon>Haptista</taxon>
        <taxon>Haptophyta</taxon>
        <taxon>Prymnesiophyceae</taxon>
        <taxon>Prymnesiales</taxon>
        <taxon>Chrysochromulinaceae</taxon>
        <taxon>Chrysochromulina</taxon>
    </lineage>
</organism>
<dbReference type="AlphaFoldDB" id="A0A0M0J942"/>
<reference evidence="3" key="1">
    <citation type="journal article" date="2015" name="PLoS Genet.">
        <title>Genome Sequence and Transcriptome Analyses of Chrysochromulina tobin: Metabolic Tools for Enhanced Algal Fitness in the Prominent Order Prymnesiales (Haptophyceae).</title>
        <authorList>
            <person name="Hovde B.T."/>
            <person name="Deodato C.R."/>
            <person name="Hunsperger H.M."/>
            <person name="Ryken S.A."/>
            <person name="Yost W."/>
            <person name="Jha R.K."/>
            <person name="Patterson J."/>
            <person name="Monnat R.J. Jr."/>
            <person name="Barlow S.B."/>
            <person name="Starkenburg S.R."/>
            <person name="Cattolico R.A."/>
        </authorList>
    </citation>
    <scope>NUCLEOTIDE SEQUENCE</scope>
    <source>
        <strain evidence="3">CCMP291</strain>
    </source>
</reference>
<dbReference type="Proteomes" id="UP000037460">
    <property type="component" value="Unassembled WGS sequence"/>
</dbReference>
<feature type="coiled-coil region" evidence="1">
    <location>
        <begin position="167"/>
        <end position="201"/>
    </location>
</feature>
<keyword evidence="1" id="KW-0175">Coiled coil</keyword>
<evidence type="ECO:0000313" key="3">
    <source>
        <dbReference type="Proteomes" id="UP000037460"/>
    </source>
</evidence>